<protein>
    <recommendedName>
        <fullName evidence="4">DNA repair protein rad9</fullName>
    </recommendedName>
</protein>
<dbReference type="InterPro" id="IPR046938">
    <property type="entry name" value="DNA_clamp_sf"/>
</dbReference>
<dbReference type="Gene3D" id="3.70.10.10">
    <property type="match status" value="1"/>
</dbReference>
<dbReference type="InterPro" id="IPR007268">
    <property type="entry name" value="Rad9/Ddc1"/>
</dbReference>
<proteinExistence type="predicted"/>
<reference evidence="2 3" key="1">
    <citation type="submission" date="2021-02" db="EMBL/GenBank/DDBJ databases">
        <title>Variation within the Batrachochytrium salamandrivorans European outbreak.</title>
        <authorList>
            <person name="Kelly M."/>
            <person name="Pasmans F."/>
            <person name="Shea T.P."/>
            <person name="Munoz J.F."/>
            <person name="Carranza S."/>
            <person name="Cuomo C.A."/>
            <person name="Martel A."/>
        </authorList>
    </citation>
    <scope>NUCLEOTIDE SEQUENCE [LARGE SCALE GENOMIC DNA]</scope>
    <source>
        <strain evidence="2 3">AMFP18/2</strain>
    </source>
</reference>
<keyword evidence="3" id="KW-1185">Reference proteome</keyword>
<dbReference type="SUPFAM" id="SSF55979">
    <property type="entry name" value="DNA clamp"/>
    <property type="match status" value="1"/>
</dbReference>
<evidence type="ECO:0000256" key="1">
    <source>
        <dbReference type="SAM" id="MobiDB-lite"/>
    </source>
</evidence>
<evidence type="ECO:0008006" key="4">
    <source>
        <dbReference type="Google" id="ProtNLM"/>
    </source>
</evidence>
<evidence type="ECO:0000313" key="3">
    <source>
        <dbReference type="Proteomes" id="UP001648503"/>
    </source>
</evidence>
<sequence>MSECVIPAANIKALAKFLTTLAKFGDDIYLDYRADKAGILSLSTFNTAKSAYAVISVQRSFFESYIYVPGIQSHRLLIKPLANIFRNGSHIDTIEQCRIKSVSDNGEERLLVQLTCRFGVLKTHRLNFEACESIQPVYSKDDCLHKWVASPRMIHDLLSHFQQKLKEVTLSCGISWFKIKSFEDSFVPDGTTVVRSLETEITVDIAEFDLYQVFGEADLTFELKDFKAALSFAESVELPIVAHFDQNQGPIAFSCVPYPSHFSADFVVAATLNANVRGGTQPEAPQIPKATMMQSQAATQLQAPLQMSMPINEIYTPRNSFPKYQLQLQQHQSGRQMIDKPEYDPDASGTVVLSSQDQFRPLPGLHHDHVQILAPQSPTESLSYAEENIVRDDSLNQHNLFHNYSIGDHYARQTESSRVGRSYVQDTTSGPNGKETGDTAIVSGANSLEMLMMMNNVGSDDSTDKTVIKRARFSN</sequence>
<dbReference type="Proteomes" id="UP001648503">
    <property type="component" value="Unassembled WGS sequence"/>
</dbReference>
<name>A0ABQ8F6T5_9FUNG</name>
<feature type="compositionally biased region" description="Polar residues" evidence="1">
    <location>
        <begin position="413"/>
        <end position="431"/>
    </location>
</feature>
<dbReference type="PANTHER" id="PTHR15237">
    <property type="entry name" value="DNA REPAIR PROTEIN RAD9"/>
    <property type="match status" value="1"/>
</dbReference>
<organism evidence="2 3">
    <name type="scientific">Batrachochytrium salamandrivorans</name>
    <dbReference type="NCBI Taxonomy" id="1357716"/>
    <lineage>
        <taxon>Eukaryota</taxon>
        <taxon>Fungi</taxon>
        <taxon>Fungi incertae sedis</taxon>
        <taxon>Chytridiomycota</taxon>
        <taxon>Chytridiomycota incertae sedis</taxon>
        <taxon>Chytridiomycetes</taxon>
        <taxon>Rhizophydiales</taxon>
        <taxon>Rhizophydiales incertae sedis</taxon>
        <taxon>Batrachochytrium</taxon>
    </lineage>
</organism>
<accession>A0ABQ8F6T5</accession>
<dbReference type="EMBL" id="JAFCIX010000364">
    <property type="protein sequence ID" value="KAH6592983.1"/>
    <property type="molecule type" value="Genomic_DNA"/>
</dbReference>
<dbReference type="Pfam" id="PF04139">
    <property type="entry name" value="Rad9"/>
    <property type="match status" value="1"/>
</dbReference>
<feature type="region of interest" description="Disordered" evidence="1">
    <location>
        <begin position="413"/>
        <end position="439"/>
    </location>
</feature>
<comment type="caution">
    <text evidence="2">The sequence shown here is derived from an EMBL/GenBank/DDBJ whole genome shotgun (WGS) entry which is preliminary data.</text>
</comment>
<dbReference type="PANTHER" id="PTHR15237:SF0">
    <property type="entry name" value="CELL CYCLE CHECKPOINT CONTROL PROTEIN"/>
    <property type="match status" value="1"/>
</dbReference>
<evidence type="ECO:0000313" key="2">
    <source>
        <dbReference type="EMBL" id="KAH6592983.1"/>
    </source>
</evidence>
<gene>
    <name evidence="2" type="ORF">BASA50_007710</name>
</gene>